<keyword evidence="2" id="KW-1185">Reference proteome</keyword>
<dbReference type="EMBL" id="CATNWA010016822">
    <property type="protein sequence ID" value="CAI9595668.1"/>
    <property type="molecule type" value="Genomic_DNA"/>
</dbReference>
<gene>
    <name evidence="1" type="ORF">SPARVUS_LOCUS11921712</name>
</gene>
<evidence type="ECO:0000313" key="2">
    <source>
        <dbReference type="Proteomes" id="UP001162483"/>
    </source>
</evidence>
<organism evidence="1 2">
    <name type="scientific">Staurois parvus</name>
    <dbReference type="NCBI Taxonomy" id="386267"/>
    <lineage>
        <taxon>Eukaryota</taxon>
        <taxon>Metazoa</taxon>
        <taxon>Chordata</taxon>
        <taxon>Craniata</taxon>
        <taxon>Vertebrata</taxon>
        <taxon>Euteleostomi</taxon>
        <taxon>Amphibia</taxon>
        <taxon>Batrachia</taxon>
        <taxon>Anura</taxon>
        <taxon>Neobatrachia</taxon>
        <taxon>Ranoidea</taxon>
        <taxon>Ranidae</taxon>
        <taxon>Staurois</taxon>
    </lineage>
</organism>
<evidence type="ECO:0000313" key="1">
    <source>
        <dbReference type="EMBL" id="CAI9595668.1"/>
    </source>
</evidence>
<name>A0ABN9FJT2_9NEOB</name>
<reference evidence="1" key="1">
    <citation type="submission" date="2023-05" db="EMBL/GenBank/DDBJ databases">
        <authorList>
            <person name="Stuckert A."/>
        </authorList>
    </citation>
    <scope>NUCLEOTIDE SEQUENCE</scope>
</reference>
<dbReference type="Proteomes" id="UP001162483">
    <property type="component" value="Unassembled WGS sequence"/>
</dbReference>
<proteinExistence type="predicted"/>
<sequence length="83" mass="9652">MLQEKKTALVRINMFFFCGQIYQRGFGSKCTWQSDKHVQSTLMCSGICKLLFHFASIQKAGRRLTKLFSFLNANIHIFQTKTK</sequence>
<protein>
    <submittedName>
        <fullName evidence="1">Uncharacterized protein</fullName>
    </submittedName>
</protein>
<accession>A0ABN9FJT2</accession>
<comment type="caution">
    <text evidence="1">The sequence shown here is derived from an EMBL/GenBank/DDBJ whole genome shotgun (WGS) entry which is preliminary data.</text>
</comment>